<evidence type="ECO:0000313" key="2">
    <source>
        <dbReference type="EMBL" id="SKB53731.1"/>
    </source>
</evidence>
<evidence type="ECO:0000259" key="1">
    <source>
        <dbReference type="Pfam" id="PF07883"/>
    </source>
</evidence>
<dbReference type="EMBL" id="FUYY01000002">
    <property type="protein sequence ID" value="SKB53731.1"/>
    <property type="molecule type" value="Genomic_DNA"/>
</dbReference>
<protein>
    <submittedName>
        <fullName evidence="2">Mannose-6-phosphate isomerase, cupin superfamily</fullName>
    </submittedName>
</protein>
<dbReference type="AlphaFoldDB" id="A0A1T5C2U2"/>
<dbReference type="InterPro" id="IPR014710">
    <property type="entry name" value="RmlC-like_jellyroll"/>
</dbReference>
<dbReference type="Pfam" id="PF07883">
    <property type="entry name" value="Cupin_2"/>
    <property type="match status" value="1"/>
</dbReference>
<gene>
    <name evidence="2" type="ORF">SAMN05660776_1753</name>
</gene>
<evidence type="ECO:0000313" key="3">
    <source>
        <dbReference type="Proteomes" id="UP000190230"/>
    </source>
</evidence>
<dbReference type="Gene3D" id="2.60.120.10">
    <property type="entry name" value="Jelly Rolls"/>
    <property type="match status" value="1"/>
</dbReference>
<proteinExistence type="predicted"/>
<dbReference type="CDD" id="cd02226">
    <property type="entry name" value="cupin_YdbB-like"/>
    <property type="match status" value="1"/>
</dbReference>
<dbReference type="InterPro" id="IPR011051">
    <property type="entry name" value="RmlC_Cupin_sf"/>
</dbReference>
<dbReference type="PANTHER" id="PTHR36114:SF1">
    <property type="entry name" value="16.7 KDA PROTEIN IN WHIE LOCUS"/>
    <property type="match status" value="1"/>
</dbReference>
<accession>A0A1T5C2U2</accession>
<sequence>MKSEKVNLKDKFELFKEYWNPKIIGELNGQQVKLAKLKGEFVWHDHKEEDEMFLVIKGSLKIEFRDNTISLNKGEMYIVPKGVEHKPIAEEEAWVLLFEPANTKHTGEVKNKLSVENQEWI</sequence>
<keyword evidence="3" id="KW-1185">Reference proteome</keyword>
<dbReference type="PANTHER" id="PTHR36114">
    <property type="entry name" value="16.7 KDA PROTEIN IN WHIE LOCUS"/>
    <property type="match status" value="1"/>
</dbReference>
<dbReference type="OrthoDB" id="9794183at2"/>
<dbReference type="InterPro" id="IPR052044">
    <property type="entry name" value="PKS_Associated_Protein"/>
</dbReference>
<name>A0A1T5C2U2_9FLAO</name>
<dbReference type="InterPro" id="IPR013096">
    <property type="entry name" value="Cupin_2"/>
</dbReference>
<dbReference type="Proteomes" id="UP000190230">
    <property type="component" value="Unassembled WGS sequence"/>
</dbReference>
<dbReference type="STRING" id="241145.SAMN05660776_1753"/>
<keyword evidence="2" id="KW-0413">Isomerase</keyword>
<reference evidence="3" key="1">
    <citation type="submission" date="2017-02" db="EMBL/GenBank/DDBJ databases">
        <authorList>
            <person name="Varghese N."/>
            <person name="Submissions S."/>
        </authorList>
    </citation>
    <scope>NUCLEOTIDE SEQUENCE [LARGE SCALE GENOMIC DNA]</scope>
    <source>
        <strain evidence="3">DSM 23405</strain>
    </source>
</reference>
<dbReference type="GO" id="GO:0016853">
    <property type="term" value="F:isomerase activity"/>
    <property type="evidence" value="ECO:0007669"/>
    <property type="project" value="UniProtKB-KW"/>
</dbReference>
<dbReference type="RefSeq" id="WP_079720595.1">
    <property type="nucleotide sequence ID" value="NZ_FUYY01000002.1"/>
</dbReference>
<organism evidence="2 3">
    <name type="scientific">Salegentibacter holothuriorum</name>
    <dbReference type="NCBI Taxonomy" id="241145"/>
    <lineage>
        <taxon>Bacteria</taxon>
        <taxon>Pseudomonadati</taxon>
        <taxon>Bacteroidota</taxon>
        <taxon>Flavobacteriia</taxon>
        <taxon>Flavobacteriales</taxon>
        <taxon>Flavobacteriaceae</taxon>
        <taxon>Salegentibacter</taxon>
    </lineage>
</organism>
<dbReference type="SUPFAM" id="SSF51182">
    <property type="entry name" value="RmlC-like cupins"/>
    <property type="match status" value="1"/>
</dbReference>
<feature type="domain" description="Cupin type-2" evidence="1">
    <location>
        <begin position="39"/>
        <end position="92"/>
    </location>
</feature>